<dbReference type="PANTHER" id="PTHR13318:SF247">
    <property type="entry name" value="GH16156P"/>
    <property type="match status" value="1"/>
</dbReference>
<dbReference type="GO" id="GO:0031146">
    <property type="term" value="P:SCF-dependent proteasomal ubiquitin-dependent protein catabolic process"/>
    <property type="evidence" value="ECO:0007669"/>
    <property type="project" value="TreeGrafter"/>
</dbReference>
<dbReference type="InterPro" id="IPR032675">
    <property type="entry name" value="LRR_dom_sf"/>
</dbReference>
<sequence>MERMPLLKCPRTLQTSCLDAVCRLPQEEWDRPHIATWLPKIISGINQPHNLSANLYQALLNHLIQSEQLQSWHLHYVAHESVRCLRLDKCRNVLDNDSALLISLHCRNLQDIYINSCKQLPLLGVSFLCHHPSLTILDITGTKANDETMAILANGCPELQKLDMSSTEVTDIGLFELCGLRESGTGCKKLYRLIIHSIQVTLFGLSYVIKALKQLKQLGTDLNTGLVLYGIYHDYLMYNLPLNPLKLDYVSFSSRHMLDSLPVPASYIKALRICPNLTGLVLRSAMLANIDEEILQSLTLLKTLEVEEDEYREHTFQTVVVPFLSRIGAKMEDLTFTGFSDVDLLAVSIHCPKVDILTLENTQGFAEQPAQQVNDSAFQNLKSFFVEIAYEELQEPIRYQLGHVLKNAPNVSILHLWGVDCITDDFMTDVMKHNKFEFLRSLRLIDCPSVTRKTVEALMNAENRFAELIVDSCDKLKKTDLEELKKLAKSKNLSLTVIQGWGKPEEANNEEAQWLAM</sequence>
<reference evidence="2" key="1">
    <citation type="submission" date="2025-08" db="UniProtKB">
        <authorList>
            <consortium name="RefSeq"/>
        </authorList>
    </citation>
    <scope>IDENTIFICATION</scope>
    <source>
        <tissue evidence="2">Gonad</tissue>
    </source>
</reference>
<dbReference type="Gene3D" id="3.80.10.10">
    <property type="entry name" value="Ribonuclease Inhibitor"/>
    <property type="match status" value="2"/>
</dbReference>
<dbReference type="GO" id="GO:0019005">
    <property type="term" value="C:SCF ubiquitin ligase complex"/>
    <property type="evidence" value="ECO:0007669"/>
    <property type="project" value="TreeGrafter"/>
</dbReference>
<dbReference type="AlphaFoldDB" id="A0A6P4ZKE4"/>
<dbReference type="SUPFAM" id="SSF52047">
    <property type="entry name" value="RNI-like"/>
    <property type="match status" value="2"/>
</dbReference>
<dbReference type="Proteomes" id="UP000515135">
    <property type="component" value="Unplaced"/>
</dbReference>
<organism evidence="1 2">
    <name type="scientific">Branchiostoma belcheri</name>
    <name type="common">Amphioxus</name>
    <dbReference type="NCBI Taxonomy" id="7741"/>
    <lineage>
        <taxon>Eukaryota</taxon>
        <taxon>Metazoa</taxon>
        <taxon>Chordata</taxon>
        <taxon>Cephalochordata</taxon>
        <taxon>Leptocardii</taxon>
        <taxon>Amphioxiformes</taxon>
        <taxon>Branchiostomatidae</taxon>
        <taxon>Branchiostoma</taxon>
    </lineage>
</organism>
<dbReference type="GeneID" id="109477557"/>
<evidence type="ECO:0000313" key="2">
    <source>
        <dbReference type="RefSeq" id="XP_019634439.1"/>
    </source>
</evidence>
<dbReference type="SMART" id="SM00367">
    <property type="entry name" value="LRR_CC"/>
    <property type="match status" value="3"/>
</dbReference>
<dbReference type="PANTHER" id="PTHR13318">
    <property type="entry name" value="PARTNER OF PAIRED, ISOFORM B-RELATED"/>
    <property type="match status" value="1"/>
</dbReference>
<protein>
    <submittedName>
        <fullName evidence="2">Uncharacterized protein LOC109477557 isoform X2</fullName>
    </submittedName>
</protein>
<dbReference type="InterPro" id="IPR006553">
    <property type="entry name" value="Leu-rich_rpt_Cys-con_subtyp"/>
</dbReference>
<name>A0A6P4ZKE4_BRABE</name>
<dbReference type="FunFam" id="3.80.10.10:FF:002237">
    <property type="entry name" value="Uncharacterized protein"/>
    <property type="match status" value="1"/>
</dbReference>
<keyword evidence="1" id="KW-1185">Reference proteome</keyword>
<evidence type="ECO:0000313" key="1">
    <source>
        <dbReference type="Proteomes" id="UP000515135"/>
    </source>
</evidence>
<dbReference type="RefSeq" id="XP_019634439.1">
    <property type="nucleotide sequence ID" value="XM_019778880.1"/>
</dbReference>
<proteinExistence type="predicted"/>
<dbReference type="OrthoDB" id="16120at2759"/>
<gene>
    <name evidence="2" type="primary">LOC109477557</name>
</gene>
<accession>A0A6P4ZKE4</accession>